<keyword evidence="1" id="KW-0812">Transmembrane</keyword>
<dbReference type="InterPro" id="IPR048530">
    <property type="entry name" value="FAM171_N"/>
</dbReference>
<feature type="transmembrane region" description="Helical" evidence="1">
    <location>
        <begin position="219"/>
        <end position="242"/>
    </location>
</feature>
<reference evidence="4" key="1">
    <citation type="journal article" date="2013" name="Science">
        <title>Comparative analysis of bat genomes provides insight into the evolution of flight and immunity.</title>
        <authorList>
            <person name="Zhang G."/>
            <person name="Cowled C."/>
            <person name="Shi Z."/>
            <person name="Huang Z."/>
            <person name="Bishop-Lilly K.A."/>
            <person name="Fang X."/>
            <person name="Wynne J.W."/>
            <person name="Xiong Z."/>
            <person name="Baker M.L."/>
            <person name="Zhao W."/>
            <person name="Tachedjian M."/>
            <person name="Zhu Y."/>
            <person name="Zhou P."/>
            <person name="Jiang X."/>
            <person name="Ng J."/>
            <person name="Yang L."/>
            <person name="Wu L."/>
            <person name="Xiao J."/>
            <person name="Feng Y."/>
            <person name="Chen Y."/>
            <person name="Sun X."/>
            <person name="Zhang Y."/>
            <person name="Marsh G.A."/>
            <person name="Crameri G."/>
            <person name="Broder C.C."/>
            <person name="Frey K.G."/>
            <person name="Wang L.F."/>
            <person name="Wang J."/>
        </authorList>
    </citation>
    <scope>NUCLEOTIDE SEQUENCE [LARGE SCALE GENOMIC DNA]</scope>
</reference>
<evidence type="ECO:0000259" key="2">
    <source>
        <dbReference type="Pfam" id="PF10577"/>
    </source>
</evidence>
<dbReference type="PANTHER" id="PTHR31626">
    <property type="entry name" value="SUSHI DOMAIN-CONTAINING PROTEIN"/>
    <property type="match status" value="1"/>
</dbReference>
<dbReference type="Proteomes" id="UP000010556">
    <property type="component" value="Unassembled WGS sequence"/>
</dbReference>
<dbReference type="eggNOG" id="ENOG502QRHY">
    <property type="taxonomic scope" value="Eukaryota"/>
</dbReference>
<dbReference type="EMBL" id="KB109900">
    <property type="protein sequence ID" value="ELK27696.1"/>
    <property type="molecule type" value="Genomic_DNA"/>
</dbReference>
<dbReference type="InterPro" id="IPR018890">
    <property type="entry name" value="FAM171"/>
</dbReference>
<dbReference type="AlphaFoldDB" id="L5LNN8"/>
<keyword evidence="1" id="KW-0472">Membrane</keyword>
<organism evidence="3 4">
    <name type="scientific">Myotis davidii</name>
    <name type="common">David's myotis</name>
    <dbReference type="NCBI Taxonomy" id="225400"/>
    <lineage>
        <taxon>Eukaryota</taxon>
        <taxon>Metazoa</taxon>
        <taxon>Chordata</taxon>
        <taxon>Craniata</taxon>
        <taxon>Vertebrata</taxon>
        <taxon>Euteleostomi</taxon>
        <taxon>Mammalia</taxon>
        <taxon>Eutheria</taxon>
        <taxon>Laurasiatheria</taxon>
        <taxon>Chiroptera</taxon>
        <taxon>Yangochiroptera</taxon>
        <taxon>Vespertilionidae</taxon>
        <taxon>Myotis</taxon>
    </lineage>
</organism>
<evidence type="ECO:0000313" key="4">
    <source>
        <dbReference type="Proteomes" id="UP000010556"/>
    </source>
</evidence>
<name>L5LNN8_MYODS</name>
<proteinExistence type="predicted"/>
<dbReference type="PANTHER" id="PTHR31626:SF2">
    <property type="entry name" value="PROTEIN FAM171B"/>
    <property type="match status" value="1"/>
</dbReference>
<protein>
    <submittedName>
        <fullName evidence="3">Protein FAM171B</fullName>
    </submittedName>
</protein>
<evidence type="ECO:0000313" key="3">
    <source>
        <dbReference type="EMBL" id="ELK27696.1"/>
    </source>
</evidence>
<keyword evidence="4" id="KW-1185">Reference proteome</keyword>
<gene>
    <name evidence="3" type="ORF">MDA_GLEAN10023613</name>
</gene>
<dbReference type="Pfam" id="PF10577">
    <property type="entry name" value="FAM171A1-2-B_N"/>
    <property type="match status" value="1"/>
</dbReference>
<keyword evidence="1" id="KW-1133">Transmembrane helix</keyword>
<feature type="domain" description="FAM171 N-terminal" evidence="2">
    <location>
        <begin position="7"/>
        <end position="148"/>
    </location>
</feature>
<evidence type="ECO:0000256" key="1">
    <source>
        <dbReference type="SAM" id="Phobius"/>
    </source>
</evidence>
<sequence length="256" mass="27200">MVFPIDAKSQPSAQFSKAFIQLPDSHHLGNVTGYLTVLQQFLKMDSFLYTTGVTLNKSGFESIELTPLAAVCVKMYSGGRELQVAGSVQLSLPLLHPQGVRAGDPVPAWTFDMNTGTWINQGRGVVKDYNNHLVWTYDAPHLGYWIAAPLPGTRGARAAPGLLPLGLGVGLAQIELPPAFPAASVAKATSRPKAAALVSHLLLRPGAGDSTDIAAYHTVFLTAILGGTVLIVLGFFAVLLCYCRLTLYPLSNTGQG</sequence>
<accession>L5LNN8</accession>